<dbReference type="Gene3D" id="2.30.29.110">
    <property type="match status" value="1"/>
</dbReference>
<dbReference type="SUPFAM" id="SSF56219">
    <property type="entry name" value="DNase I-like"/>
    <property type="match status" value="1"/>
</dbReference>
<protein>
    <recommendedName>
        <fullName evidence="5">Rho-GAP domain-containing protein</fullName>
    </recommendedName>
</protein>
<dbReference type="InterPro" id="IPR013783">
    <property type="entry name" value="Ig-like_fold"/>
</dbReference>
<dbReference type="Pfam" id="PF00620">
    <property type="entry name" value="RhoGAP"/>
    <property type="match status" value="1"/>
</dbReference>
<dbReference type="Pfam" id="PF22669">
    <property type="entry name" value="Exo_endo_phos2"/>
    <property type="match status" value="1"/>
</dbReference>
<dbReference type="InterPro" id="IPR000198">
    <property type="entry name" value="RhoGAP_dom"/>
</dbReference>
<dbReference type="Gene3D" id="2.60.40.10">
    <property type="entry name" value="Immunoglobulins"/>
    <property type="match status" value="1"/>
</dbReference>
<dbReference type="OrthoDB" id="7862313at2759"/>
<dbReference type="GO" id="GO:0030670">
    <property type="term" value="C:phagocytic vesicle membrane"/>
    <property type="evidence" value="ECO:0007669"/>
    <property type="project" value="UniProtKB-SubCell"/>
</dbReference>
<dbReference type="PANTHER" id="PTHR11200:SF300">
    <property type="entry name" value="TYPE II INOSITOL 1,4,5-TRISPHOSPHATE 5-PHOSPHATASE"/>
    <property type="match status" value="1"/>
</dbReference>
<dbReference type="GO" id="GO:0007165">
    <property type="term" value="P:signal transduction"/>
    <property type="evidence" value="ECO:0007669"/>
    <property type="project" value="InterPro"/>
</dbReference>
<evidence type="ECO:0000256" key="3">
    <source>
        <dbReference type="ARBA" id="ARBA00022753"/>
    </source>
</evidence>
<dbReference type="Gene3D" id="1.10.555.10">
    <property type="entry name" value="Rho GTPase activation protein"/>
    <property type="match status" value="1"/>
</dbReference>
<dbReference type="PANTHER" id="PTHR11200">
    <property type="entry name" value="INOSITOL 5-PHOSPHATASE"/>
    <property type="match status" value="1"/>
</dbReference>
<dbReference type="Gene3D" id="3.60.10.10">
    <property type="entry name" value="Endonuclease/exonuclease/phosphatase"/>
    <property type="match status" value="1"/>
</dbReference>
<name>A0A9N9RVK7_9DIPT</name>
<organism evidence="6 7">
    <name type="scientific">Chironomus riparius</name>
    <dbReference type="NCBI Taxonomy" id="315576"/>
    <lineage>
        <taxon>Eukaryota</taxon>
        <taxon>Metazoa</taxon>
        <taxon>Ecdysozoa</taxon>
        <taxon>Arthropoda</taxon>
        <taxon>Hexapoda</taxon>
        <taxon>Insecta</taxon>
        <taxon>Pterygota</taxon>
        <taxon>Neoptera</taxon>
        <taxon>Endopterygota</taxon>
        <taxon>Diptera</taxon>
        <taxon>Nematocera</taxon>
        <taxon>Chironomoidea</taxon>
        <taxon>Chironomidae</taxon>
        <taxon>Chironominae</taxon>
        <taxon>Chironomus</taxon>
    </lineage>
</organism>
<dbReference type="InterPro" id="IPR048869">
    <property type="entry name" value="OCRL-1_2_ASH"/>
</dbReference>
<comment type="subcellular location">
    <subcellularLocation>
        <location evidence="2">Cytoplasmic vesicle</location>
        <location evidence="2">Phagosome membrane</location>
    </subcellularLocation>
    <subcellularLocation>
        <location evidence="1">Early endosome membrane</location>
    </subcellularLocation>
</comment>
<dbReference type="InterPro" id="IPR046985">
    <property type="entry name" value="IP5"/>
</dbReference>
<dbReference type="Proteomes" id="UP001153620">
    <property type="component" value="Chromosome 2"/>
</dbReference>
<dbReference type="Pfam" id="PF21310">
    <property type="entry name" value="OCRL-like_ASH"/>
    <property type="match status" value="1"/>
</dbReference>
<keyword evidence="4" id="KW-0968">Cytoplasmic vesicle</keyword>
<dbReference type="SUPFAM" id="SSF48350">
    <property type="entry name" value="GTPase activation domain, GAP"/>
    <property type="match status" value="1"/>
</dbReference>
<dbReference type="InterPro" id="IPR036691">
    <property type="entry name" value="Endo/exonu/phosph_ase_sf"/>
</dbReference>
<proteinExistence type="predicted"/>
<dbReference type="AlphaFoldDB" id="A0A9N9RVK7"/>
<evidence type="ECO:0000256" key="2">
    <source>
        <dbReference type="ARBA" id="ARBA00004580"/>
    </source>
</evidence>
<dbReference type="GO" id="GO:0031901">
    <property type="term" value="C:early endosome membrane"/>
    <property type="evidence" value="ECO:0007669"/>
    <property type="project" value="UniProtKB-SubCell"/>
</dbReference>
<keyword evidence="7" id="KW-1185">Reference proteome</keyword>
<dbReference type="PROSITE" id="PS50238">
    <property type="entry name" value="RHOGAP"/>
    <property type="match status" value="1"/>
</dbReference>
<dbReference type="InterPro" id="IPR008936">
    <property type="entry name" value="Rho_GTPase_activation_prot"/>
</dbReference>
<evidence type="ECO:0000256" key="1">
    <source>
        <dbReference type="ARBA" id="ARBA00004146"/>
    </source>
</evidence>
<sequence>MSDNIKHATFLTVEKKFRQGEVVVAILEAYQIVGAEHQNRILAVVKSGSSSALFSFDCYNYPPINLSDLHITSVLPINETFLIDNSTAGYGVSSHQFQIMSGNENLTYYYYPDEETLRSKEVFEKILKRLIQEYTEENGDFSWLQAYKSSDFTEIDYNIASNKFPPKNRESKFREELERRKPEYTMYEPYKVYCATWNVNLNQPVEDLSLRELLFTTNDAPDIYCIGLQEIDMSAETIIKSETRPDYNWIAKILEGAHPSDIYEELVTVRLVGMMLTILVKKSIRSSISKICTSMVGTGTLKFGNKGGVGASFQLNETCLCFVNSHLAAHVQEFERRNEDHDEILRRMQFNDGFKSRNILEHDQIFWIGDLNYRITIADDDQIKMFCSYDKWFYFDQLHIEKQKKRVFRDFQEGKITFKATYKYDPGTDEWDSSEKSRAPAWCDRIFWKGSRIEQLAYNSIMQLRMSDHKPVYGVFISYILTRDEQKFKKIHEEVLKTVDKFENDNQPQLVVAETDLDFGIIQYHEHYSRELLVANNCHLPAHFKFLPKSSDNQRNEREKVCEDWIKISHPKGELLTGNSLSIRIDIFIDEIAAPEIMKKLCDAKTGVKGPLDILVLHIENGRDIFITIFGEYQPSVFGLRLDTLMKLNKPVLEYSLKELNEIECDVNNLIPFYNSAKGPREIYLMIDYLYRNGLNIPHLFHVLRKHRLSPRICAIRDWLDTWSVEPFPGTPQTAAEVLLKIFESSPEPLVTITERELSIYLPNFERCRELVQNKIPLLNRKIFLYLIMFLKEIQRNYMTNGMDDRSIAKIFAPALCRHKQDQLSQRFLLLFLSNDIKEFAKIEFDKN</sequence>
<gene>
    <name evidence="6" type="ORF">CHIRRI_LOCUS7234</name>
</gene>
<dbReference type="GO" id="GO:0004439">
    <property type="term" value="F:phosphatidylinositol-4,5-bisphosphate 5-phosphatase activity"/>
    <property type="evidence" value="ECO:0007669"/>
    <property type="project" value="TreeGrafter"/>
</dbReference>
<evidence type="ECO:0000259" key="5">
    <source>
        <dbReference type="PROSITE" id="PS50238"/>
    </source>
</evidence>
<dbReference type="InterPro" id="IPR000300">
    <property type="entry name" value="IPPc"/>
</dbReference>
<dbReference type="GO" id="GO:0046856">
    <property type="term" value="P:phosphatidylinositol dephosphorylation"/>
    <property type="evidence" value="ECO:0007669"/>
    <property type="project" value="InterPro"/>
</dbReference>
<dbReference type="SMART" id="SM00128">
    <property type="entry name" value="IPPc"/>
    <property type="match status" value="1"/>
</dbReference>
<reference evidence="6" key="1">
    <citation type="submission" date="2022-01" db="EMBL/GenBank/DDBJ databases">
        <authorList>
            <person name="King R."/>
        </authorList>
    </citation>
    <scope>NUCLEOTIDE SEQUENCE</scope>
</reference>
<evidence type="ECO:0000256" key="4">
    <source>
        <dbReference type="ARBA" id="ARBA00023329"/>
    </source>
</evidence>
<accession>A0A9N9RVK7</accession>
<reference evidence="6" key="2">
    <citation type="submission" date="2022-10" db="EMBL/GenBank/DDBJ databases">
        <authorList>
            <consortium name="ENA_rothamsted_submissions"/>
            <consortium name="culmorum"/>
            <person name="King R."/>
        </authorList>
    </citation>
    <scope>NUCLEOTIDE SEQUENCE</scope>
</reference>
<dbReference type="EMBL" id="OU895878">
    <property type="protein sequence ID" value="CAG9804343.1"/>
    <property type="molecule type" value="Genomic_DNA"/>
</dbReference>
<evidence type="ECO:0000313" key="6">
    <source>
        <dbReference type="EMBL" id="CAG9804343.1"/>
    </source>
</evidence>
<dbReference type="SMART" id="SM00324">
    <property type="entry name" value="RhoGAP"/>
    <property type="match status" value="1"/>
</dbReference>
<feature type="domain" description="Rho-GAP" evidence="5">
    <location>
        <begin position="665"/>
        <end position="848"/>
    </location>
</feature>
<evidence type="ECO:0000313" key="7">
    <source>
        <dbReference type="Proteomes" id="UP001153620"/>
    </source>
</evidence>
<keyword evidence="3" id="KW-0967">Endosome</keyword>
<dbReference type="Pfam" id="PF16776">
    <property type="entry name" value="INPP5B_PH"/>
    <property type="match status" value="1"/>
</dbReference>
<dbReference type="InterPro" id="IPR031896">
    <property type="entry name" value="INPP5B_PH_dom"/>
</dbReference>